<dbReference type="OrthoDB" id="10559829at2759"/>
<dbReference type="VEuPathDB" id="FungiDB:ASPVEDRAFT_45491"/>
<reference evidence="2" key="1">
    <citation type="journal article" date="2017" name="Genome Biol.">
        <title>Comparative genomics reveals high biological diversity and specific adaptations in the industrially and medically important fungal genus Aspergillus.</title>
        <authorList>
            <person name="de Vries R.P."/>
            <person name="Riley R."/>
            <person name="Wiebenga A."/>
            <person name="Aguilar-Osorio G."/>
            <person name="Amillis S."/>
            <person name="Uchima C.A."/>
            <person name="Anderluh G."/>
            <person name="Asadollahi M."/>
            <person name="Askin M."/>
            <person name="Barry K."/>
            <person name="Battaglia E."/>
            <person name="Bayram O."/>
            <person name="Benocci T."/>
            <person name="Braus-Stromeyer S.A."/>
            <person name="Caldana C."/>
            <person name="Canovas D."/>
            <person name="Cerqueira G.C."/>
            <person name="Chen F."/>
            <person name="Chen W."/>
            <person name="Choi C."/>
            <person name="Clum A."/>
            <person name="Dos Santos R.A."/>
            <person name="Damasio A.R."/>
            <person name="Diallinas G."/>
            <person name="Emri T."/>
            <person name="Fekete E."/>
            <person name="Flipphi M."/>
            <person name="Freyberg S."/>
            <person name="Gallo A."/>
            <person name="Gournas C."/>
            <person name="Habgood R."/>
            <person name="Hainaut M."/>
            <person name="Harispe M.L."/>
            <person name="Henrissat B."/>
            <person name="Hilden K.S."/>
            <person name="Hope R."/>
            <person name="Hossain A."/>
            <person name="Karabika E."/>
            <person name="Karaffa L."/>
            <person name="Karanyi Z."/>
            <person name="Krasevec N."/>
            <person name="Kuo A."/>
            <person name="Kusch H."/>
            <person name="LaButti K."/>
            <person name="Lagendijk E.L."/>
            <person name="Lapidus A."/>
            <person name="Levasseur A."/>
            <person name="Lindquist E."/>
            <person name="Lipzen A."/>
            <person name="Logrieco A.F."/>
            <person name="MacCabe A."/>
            <person name="Maekelae M.R."/>
            <person name="Malavazi I."/>
            <person name="Melin P."/>
            <person name="Meyer V."/>
            <person name="Mielnichuk N."/>
            <person name="Miskei M."/>
            <person name="Molnar A.P."/>
            <person name="Mule G."/>
            <person name="Ngan C.Y."/>
            <person name="Orejas M."/>
            <person name="Orosz E."/>
            <person name="Ouedraogo J.P."/>
            <person name="Overkamp K.M."/>
            <person name="Park H.-S."/>
            <person name="Perrone G."/>
            <person name="Piumi F."/>
            <person name="Punt P.J."/>
            <person name="Ram A.F."/>
            <person name="Ramon A."/>
            <person name="Rauscher S."/>
            <person name="Record E."/>
            <person name="Riano-Pachon D.M."/>
            <person name="Robert V."/>
            <person name="Roehrig J."/>
            <person name="Ruller R."/>
            <person name="Salamov A."/>
            <person name="Salih N.S."/>
            <person name="Samson R.A."/>
            <person name="Sandor E."/>
            <person name="Sanguinetti M."/>
            <person name="Schuetze T."/>
            <person name="Sepcic K."/>
            <person name="Shelest E."/>
            <person name="Sherlock G."/>
            <person name="Sophianopoulou V."/>
            <person name="Squina F.M."/>
            <person name="Sun H."/>
            <person name="Susca A."/>
            <person name="Todd R.B."/>
            <person name="Tsang A."/>
            <person name="Unkles S.E."/>
            <person name="van de Wiele N."/>
            <person name="van Rossen-Uffink D."/>
            <person name="Oliveira J.V."/>
            <person name="Vesth T.C."/>
            <person name="Visser J."/>
            <person name="Yu J.-H."/>
            <person name="Zhou M."/>
            <person name="Andersen M.R."/>
            <person name="Archer D.B."/>
            <person name="Baker S.E."/>
            <person name="Benoit I."/>
            <person name="Brakhage A.A."/>
            <person name="Braus G.H."/>
            <person name="Fischer R."/>
            <person name="Frisvad J.C."/>
            <person name="Goldman G.H."/>
            <person name="Houbraken J."/>
            <person name="Oakley B."/>
            <person name="Pocsi I."/>
            <person name="Scazzocchio C."/>
            <person name="Seiboth B."/>
            <person name="vanKuyk P.A."/>
            <person name="Wortman J."/>
            <person name="Dyer P.S."/>
            <person name="Grigoriev I.V."/>
        </authorList>
    </citation>
    <scope>NUCLEOTIDE SEQUENCE [LARGE SCALE GENOMIC DNA]</scope>
    <source>
        <strain evidence="2">CBS 583.65</strain>
    </source>
</reference>
<evidence type="ECO:0000313" key="2">
    <source>
        <dbReference type="Proteomes" id="UP000184073"/>
    </source>
</evidence>
<sequence length="86" mass="9320">MGSDGSRYRTEITSTVTAIRMTGVRPGLALALVQCARLGRSEITLSKLDLDNTSERTCVALIAPLLVEKRKRAPSLMLTTSSISRL</sequence>
<protein>
    <submittedName>
        <fullName evidence="1">Uncharacterized protein</fullName>
    </submittedName>
</protein>
<dbReference type="EMBL" id="KV878134">
    <property type="protein sequence ID" value="OJJ06076.1"/>
    <property type="molecule type" value="Genomic_DNA"/>
</dbReference>
<accession>A0A1L9PXD1</accession>
<gene>
    <name evidence="1" type="ORF">ASPVEDRAFT_45491</name>
</gene>
<organism evidence="1 2">
    <name type="scientific">Aspergillus versicolor CBS 583.65</name>
    <dbReference type="NCBI Taxonomy" id="1036611"/>
    <lineage>
        <taxon>Eukaryota</taxon>
        <taxon>Fungi</taxon>
        <taxon>Dikarya</taxon>
        <taxon>Ascomycota</taxon>
        <taxon>Pezizomycotina</taxon>
        <taxon>Eurotiomycetes</taxon>
        <taxon>Eurotiomycetidae</taxon>
        <taxon>Eurotiales</taxon>
        <taxon>Aspergillaceae</taxon>
        <taxon>Aspergillus</taxon>
        <taxon>Aspergillus subgen. Nidulantes</taxon>
    </lineage>
</organism>
<dbReference type="AlphaFoldDB" id="A0A1L9PXD1"/>
<dbReference type="Proteomes" id="UP000184073">
    <property type="component" value="Unassembled WGS sequence"/>
</dbReference>
<dbReference type="RefSeq" id="XP_040671838.1">
    <property type="nucleotide sequence ID" value="XM_040813301.1"/>
</dbReference>
<evidence type="ECO:0000313" key="1">
    <source>
        <dbReference type="EMBL" id="OJJ06076.1"/>
    </source>
</evidence>
<feature type="non-terminal residue" evidence="1">
    <location>
        <position position="86"/>
    </location>
</feature>
<name>A0A1L9PXD1_ASPVE</name>
<dbReference type="GeneID" id="63728812"/>
<keyword evidence="2" id="KW-1185">Reference proteome</keyword>
<proteinExistence type="predicted"/>